<comment type="caution">
    <text evidence="3">The sequence shown here is derived from an EMBL/GenBank/DDBJ whole genome shotgun (WGS) entry which is preliminary data.</text>
</comment>
<organism evidence="3 4">
    <name type="scientific">Sesamum alatum</name>
    <dbReference type="NCBI Taxonomy" id="300844"/>
    <lineage>
        <taxon>Eukaryota</taxon>
        <taxon>Viridiplantae</taxon>
        <taxon>Streptophyta</taxon>
        <taxon>Embryophyta</taxon>
        <taxon>Tracheophyta</taxon>
        <taxon>Spermatophyta</taxon>
        <taxon>Magnoliopsida</taxon>
        <taxon>eudicotyledons</taxon>
        <taxon>Gunneridae</taxon>
        <taxon>Pentapetalae</taxon>
        <taxon>asterids</taxon>
        <taxon>lamiids</taxon>
        <taxon>Lamiales</taxon>
        <taxon>Pedaliaceae</taxon>
        <taxon>Sesamum</taxon>
    </lineage>
</organism>
<evidence type="ECO:0000256" key="1">
    <source>
        <dbReference type="SAM" id="MobiDB-lite"/>
    </source>
</evidence>
<dbReference type="AlphaFoldDB" id="A0AAE1YF57"/>
<gene>
    <name evidence="3" type="ORF">Salat_1145400</name>
</gene>
<protein>
    <submittedName>
        <fullName evidence="3">Retrovirus-related Pol polyprotein from transposon TNT 1-94</fullName>
    </submittedName>
</protein>
<reference evidence="3" key="1">
    <citation type="submission" date="2020-06" db="EMBL/GenBank/DDBJ databases">
        <authorList>
            <person name="Li T."/>
            <person name="Hu X."/>
            <person name="Zhang T."/>
            <person name="Song X."/>
            <person name="Zhang H."/>
            <person name="Dai N."/>
            <person name="Sheng W."/>
            <person name="Hou X."/>
            <person name="Wei L."/>
        </authorList>
    </citation>
    <scope>NUCLEOTIDE SEQUENCE</scope>
    <source>
        <strain evidence="3">3651</strain>
        <tissue evidence="3">Leaf</tissue>
    </source>
</reference>
<dbReference type="EMBL" id="JACGWO010000004">
    <property type="protein sequence ID" value="KAK4428458.1"/>
    <property type="molecule type" value="Genomic_DNA"/>
</dbReference>
<dbReference type="InterPro" id="IPR052929">
    <property type="entry name" value="RNase_H-like_EbsB-rel"/>
</dbReference>
<name>A0AAE1YF57_9LAMI</name>
<evidence type="ECO:0000259" key="2">
    <source>
        <dbReference type="Pfam" id="PF25597"/>
    </source>
</evidence>
<evidence type="ECO:0000313" key="4">
    <source>
        <dbReference type="Proteomes" id="UP001293254"/>
    </source>
</evidence>
<feature type="domain" description="Retroviral polymerase SH3-like" evidence="2">
    <location>
        <begin position="33"/>
        <end position="96"/>
    </location>
</feature>
<dbReference type="PANTHER" id="PTHR47074:SF11">
    <property type="entry name" value="REVERSE TRANSCRIPTASE-LIKE PROTEIN"/>
    <property type="match status" value="1"/>
</dbReference>
<feature type="region of interest" description="Disordered" evidence="1">
    <location>
        <begin position="100"/>
        <end position="141"/>
    </location>
</feature>
<dbReference type="Pfam" id="PF25597">
    <property type="entry name" value="SH3_retrovirus"/>
    <property type="match status" value="1"/>
</dbReference>
<evidence type="ECO:0000313" key="3">
    <source>
        <dbReference type="EMBL" id="KAK4428458.1"/>
    </source>
</evidence>
<feature type="compositionally biased region" description="Pro residues" evidence="1">
    <location>
        <begin position="116"/>
        <end position="125"/>
    </location>
</feature>
<reference evidence="3" key="2">
    <citation type="journal article" date="2024" name="Plant">
        <title>Genomic evolution and insights into agronomic trait innovations of Sesamum species.</title>
        <authorList>
            <person name="Miao H."/>
            <person name="Wang L."/>
            <person name="Qu L."/>
            <person name="Liu H."/>
            <person name="Sun Y."/>
            <person name="Le M."/>
            <person name="Wang Q."/>
            <person name="Wei S."/>
            <person name="Zheng Y."/>
            <person name="Lin W."/>
            <person name="Duan Y."/>
            <person name="Cao H."/>
            <person name="Xiong S."/>
            <person name="Wang X."/>
            <person name="Wei L."/>
            <person name="Li C."/>
            <person name="Ma Q."/>
            <person name="Ju M."/>
            <person name="Zhao R."/>
            <person name="Li G."/>
            <person name="Mu C."/>
            <person name="Tian Q."/>
            <person name="Mei H."/>
            <person name="Zhang T."/>
            <person name="Gao T."/>
            <person name="Zhang H."/>
        </authorList>
    </citation>
    <scope>NUCLEOTIDE SEQUENCE</scope>
    <source>
        <strain evidence="3">3651</strain>
    </source>
</reference>
<sequence length="388" mass="44149">MNRSHTKSVHGKTPQEAWSRYKPTITHLRVFGSIAHTHFPDEKGTILDDKSARYVFIGYYQSSKGYKLYNPSSGKIVISRDVEFDEEGVWEWSDQNKNDHYSPFFDDDEEDMAQPITPPSTPPPQNIQDDEASSSEGPRGFRGQRELYHVTEEVTNLSSFTQFCLFVKTEPVNFDDAARDEKWRNALDEEIKVIQKNDSWELESLPKGKNTIGVRWVYKIKRNAKGENDGITPAKAGCGTFKKGLDDEQFNWFLFVCWSLWNFRNSKLVDETQTEPLVLMQNARQHFNALKNTILDQKQTGTPTMVTSWRKPSSSRIKLSFDGAVSTIRKGIGVGVVARNIEGECVDWLASFFTRSTDALHAEALVARPAADLAQRRGWNHADLEGNS</sequence>
<accession>A0AAE1YF57</accession>
<proteinExistence type="predicted"/>
<dbReference type="PANTHER" id="PTHR47074">
    <property type="entry name" value="BNAC02G40300D PROTEIN"/>
    <property type="match status" value="1"/>
</dbReference>
<dbReference type="InterPro" id="IPR057670">
    <property type="entry name" value="SH3_retrovirus"/>
</dbReference>
<keyword evidence="4" id="KW-1185">Reference proteome</keyword>
<dbReference type="Proteomes" id="UP001293254">
    <property type="component" value="Unassembled WGS sequence"/>
</dbReference>